<dbReference type="Gene3D" id="3.10.310.20">
    <property type="entry name" value="DHHA2 domain"/>
    <property type="match status" value="1"/>
</dbReference>
<evidence type="ECO:0000256" key="3">
    <source>
        <dbReference type="ARBA" id="ARBA00022801"/>
    </source>
</evidence>
<dbReference type="GO" id="GO:0004309">
    <property type="term" value="F:exopolyphosphatase activity"/>
    <property type="evidence" value="ECO:0007669"/>
    <property type="project" value="TreeGrafter"/>
</dbReference>
<feature type="domain" description="DHHA2" evidence="5">
    <location>
        <begin position="270"/>
        <end position="433"/>
    </location>
</feature>
<dbReference type="Pfam" id="PF01368">
    <property type="entry name" value="DHH"/>
    <property type="match status" value="1"/>
</dbReference>
<dbReference type="EMBL" id="KB456265">
    <property type="protein sequence ID" value="EMF11909.1"/>
    <property type="molecule type" value="Genomic_DNA"/>
</dbReference>
<evidence type="ECO:0000256" key="2">
    <source>
        <dbReference type="ARBA" id="ARBA00022723"/>
    </source>
</evidence>
<keyword evidence="2" id="KW-0479">Metal-binding</keyword>
<dbReference type="OMA" id="TMTIFFN"/>
<dbReference type="InterPro" id="IPR001667">
    <property type="entry name" value="DDH_dom"/>
</dbReference>
<dbReference type="GO" id="GO:0005737">
    <property type="term" value="C:cytoplasm"/>
    <property type="evidence" value="ECO:0007669"/>
    <property type="project" value="InterPro"/>
</dbReference>
<evidence type="ECO:0000259" key="5">
    <source>
        <dbReference type="SMART" id="SM01131"/>
    </source>
</evidence>
<dbReference type="SUPFAM" id="SSF64182">
    <property type="entry name" value="DHH phosphoesterases"/>
    <property type="match status" value="1"/>
</dbReference>
<keyword evidence="4" id="KW-0464">Manganese</keyword>
<dbReference type="SMART" id="SM01131">
    <property type="entry name" value="DHHA2"/>
    <property type="match status" value="1"/>
</dbReference>
<name>N1QHI2_SPHMS</name>
<keyword evidence="3" id="KW-0378">Hydrolase</keyword>
<evidence type="ECO:0000256" key="1">
    <source>
        <dbReference type="ARBA" id="ARBA00001936"/>
    </source>
</evidence>
<accession>N1QHI2</accession>
<organism evidence="6 7">
    <name type="scientific">Sphaerulina musiva (strain SO2202)</name>
    <name type="common">Poplar stem canker fungus</name>
    <name type="synonym">Septoria musiva</name>
    <dbReference type="NCBI Taxonomy" id="692275"/>
    <lineage>
        <taxon>Eukaryota</taxon>
        <taxon>Fungi</taxon>
        <taxon>Dikarya</taxon>
        <taxon>Ascomycota</taxon>
        <taxon>Pezizomycotina</taxon>
        <taxon>Dothideomycetes</taxon>
        <taxon>Dothideomycetidae</taxon>
        <taxon>Mycosphaerellales</taxon>
        <taxon>Mycosphaerellaceae</taxon>
        <taxon>Sphaerulina</taxon>
    </lineage>
</organism>
<dbReference type="GeneID" id="27906142"/>
<dbReference type="InterPro" id="IPR004097">
    <property type="entry name" value="DHHA2"/>
</dbReference>
<dbReference type="GO" id="GO:0046872">
    <property type="term" value="F:metal ion binding"/>
    <property type="evidence" value="ECO:0007669"/>
    <property type="project" value="UniProtKB-KW"/>
</dbReference>
<dbReference type="OrthoDB" id="374045at2759"/>
<evidence type="ECO:0000313" key="7">
    <source>
        <dbReference type="Proteomes" id="UP000016931"/>
    </source>
</evidence>
<protein>
    <submittedName>
        <fullName evidence="6">DHH phosphoesterase</fullName>
    </submittedName>
</protein>
<dbReference type="Pfam" id="PF02833">
    <property type="entry name" value="DHHA2"/>
    <property type="match status" value="1"/>
</dbReference>
<keyword evidence="7" id="KW-1185">Reference proteome</keyword>
<dbReference type="eggNOG" id="KOG4129">
    <property type="taxonomic scope" value="Eukaryota"/>
</dbReference>
<dbReference type="STRING" id="692275.N1QHI2"/>
<proteinExistence type="predicted"/>
<gene>
    <name evidence="6" type="ORF">SEPMUDRAFT_46664</name>
</gene>
<evidence type="ECO:0000313" key="6">
    <source>
        <dbReference type="EMBL" id="EMF11909.1"/>
    </source>
</evidence>
<dbReference type="AlphaFoldDB" id="N1QHI2"/>
<sequence length="434" mass="48962">MSRMSVRTFLVTAKRSLQQAIKNQTPASFIIGNESADLDSITCALVYGYIQSSKVESKRTGKLYIPITNLSASDLSLRPELTALLQHADISPSELITLDDLSLGGEERENSPPFLPAEKTDWTLVDHNSLQGKLGDLYRHRIHAVIDHHEDENLIPHHPDISPRIITKSASCSSLVTNYLRETWQDLGSMVSSTIGSAQEDGRLVDDFAYASTWDAQVAKLALGPILIDSINIEATHKISEADTKAVRFLEAKIHISHKYGKSYSRETFYAELNEAKSNIEGMSLRDILRKDYKQWQEGDLKLGISSVVQSMQYLRERKEEDLRHVVQKWASERCLNVFAIMTAHHHGEDDDDDDDGFRRELVLYAFDDKGKTAAERFFQKGEGELQLEDAAGGESSSSDVSAQSKFVFERFWNQNNLEASRKRVGPLLRENMR</sequence>
<dbReference type="Gene3D" id="3.90.1640.10">
    <property type="entry name" value="inorganic pyrophosphatase (n-terminal core)"/>
    <property type="match status" value="1"/>
</dbReference>
<reference evidence="6 7" key="1">
    <citation type="journal article" date="2012" name="PLoS Pathog.">
        <title>Diverse lifestyles and strategies of plant pathogenesis encoded in the genomes of eighteen Dothideomycetes fungi.</title>
        <authorList>
            <person name="Ohm R.A."/>
            <person name="Feau N."/>
            <person name="Henrissat B."/>
            <person name="Schoch C.L."/>
            <person name="Horwitz B.A."/>
            <person name="Barry K.W."/>
            <person name="Condon B.J."/>
            <person name="Copeland A.C."/>
            <person name="Dhillon B."/>
            <person name="Glaser F."/>
            <person name="Hesse C.N."/>
            <person name="Kosti I."/>
            <person name="LaButti K."/>
            <person name="Lindquist E.A."/>
            <person name="Lucas S."/>
            <person name="Salamov A.A."/>
            <person name="Bradshaw R.E."/>
            <person name="Ciuffetti L."/>
            <person name="Hamelin R.C."/>
            <person name="Kema G.H.J."/>
            <person name="Lawrence C."/>
            <person name="Scott J.A."/>
            <person name="Spatafora J.W."/>
            <person name="Turgeon B.G."/>
            <person name="de Wit P.J.G.M."/>
            <person name="Zhong S."/>
            <person name="Goodwin S.B."/>
            <person name="Grigoriev I.V."/>
        </authorList>
    </citation>
    <scope>NUCLEOTIDE SEQUENCE [LARGE SCALE GENOMIC DNA]</scope>
    <source>
        <strain evidence="6 7">SO2202</strain>
    </source>
</reference>
<dbReference type="InterPro" id="IPR038763">
    <property type="entry name" value="DHH_sf"/>
</dbReference>
<evidence type="ECO:0000256" key="4">
    <source>
        <dbReference type="ARBA" id="ARBA00023211"/>
    </source>
</evidence>
<dbReference type="HOGENOM" id="CLU_019358_1_0_1"/>
<comment type="cofactor">
    <cofactor evidence="1">
        <name>Mn(2+)</name>
        <dbReference type="ChEBI" id="CHEBI:29035"/>
    </cofactor>
</comment>
<dbReference type="Proteomes" id="UP000016931">
    <property type="component" value="Unassembled WGS sequence"/>
</dbReference>
<dbReference type="PANTHER" id="PTHR12112">
    <property type="entry name" value="BNIP - RELATED"/>
    <property type="match status" value="1"/>
</dbReference>
<dbReference type="RefSeq" id="XP_016760030.1">
    <property type="nucleotide sequence ID" value="XM_016909005.1"/>
</dbReference>
<dbReference type="PANTHER" id="PTHR12112:SF39">
    <property type="entry name" value="EG:152A3.5 PROTEIN (FBGN0003116_PN PROTEIN)"/>
    <property type="match status" value="1"/>
</dbReference>
<dbReference type="InterPro" id="IPR038222">
    <property type="entry name" value="DHHA2_dom_sf"/>
</dbReference>